<feature type="transmembrane region" description="Helical" evidence="1">
    <location>
        <begin position="21"/>
        <end position="41"/>
    </location>
</feature>
<accession>A0ABN3JMP4</accession>
<proteinExistence type="predicted"/>
<gene>
    <name evidence="2" type="ORF">GCM10010191_53390</name>
</gene>
<evidence type="ECO:0000313" key="3">
    <source>
        <dbReference type="Proteomes" id="UP001501231"/>
    </source>
</evidence>
<keyword evidence="1" id="KW-1133">Transmembrane helix</keyword>
<dbReference type="RefSeq" id="WP_344592486.1">
    <property type="nucleotide sequence ID" value="NZ_BAAARW010000020.1"/>
</dbReference>
<evidence type="ECO:0000313" key="2">
    <source>
        <dbReference type="EMBL" id="GAA2432678.1"/>
    </source>
</evidence>
<keyword evidence="1" id="KW-0472">Membrane</keyword>
<name>A0ABN3JMP4_9ACTN</name>
<dbReference type="Proteomes" id="UP001501231">
    <property type="component" value="Unassembled WGS sequence"/>
</dbReference>
<keyword evidence="1" id="KW-0812">Transmembrane</keyword>
<reference evidence="2 3" key="1">
    <citation type="journal article" date="2019" name="Int. J. Syst. Evol. Microbiol.">
        <title>The Global Catalogue of Microorganisms (GCM) 10K type strain sequencing project: providing services to taxonomists for standard genome sequencing and annotation.</title>
        <authorList>
            <consortium name="The Broad Institute Genomics Platform"/>
            <consortium name="The Broad Institute Genome Sequencing Center for Infectious Disease"/>
            <person name="Wu L."/>
            <person name="Ma J."/>
        </authorList>
    </citation>
    <scope>NUCLEOTIDE SEQUENCE [LARGE SCALE GENOMIC DNA]</scope>
    <source>
        <strain evidence="2 3">JCM 3325</strain>
    </source>
</reference>
<dbReference type="EMBL" id="BAAARW010000020">
    <property type="protein sequence ID" value="GAA2432678.1"/>
    <property type="molecule type" value="Genomic_DNA"/>
</dbReference>
<comment type="caution">
    <text evidence="2">The sequence shown here is derived from an EMBL/GenBank/DDBJ whole genome shotgun (WGS) entry which is preliminary data.</text>
</comment>
<sequence length="142" mass="15089">MAEPTTRTRARAFAKSWKKPYLVTLLLSLMGPAGVVVYAVLTDAAWRKMMAACKEDPVTPYIKGHPFALPVGAMVLSVLGMALLIVVLTVGGRKPIWAMVVAAIAIAIASLSVMFLGLISDHYHEYPGNGPSNASGSPCPHE</sequence>
<keyword evidence="3" id="KW-1185">Reference proteome</keyword>
<evidence type="ECO:0000256" key="1">
    <source>
        <dbReference type="SAM" id="Phobius"/>
    </source>
</evidence>
<protein>
    <submittedName>
        <fullName evidence="2">Uncharacterized protein</fullName>
    </submittedName>
</protein>
<feature type="transmembrane region" description="Helical" evidence="1">
    <location>
        <begin position="67"/>
        <end position="89"/>
    </location>
</feature>
<organism evidence="2 3">
    <name type="scientific">Actinomadura vinacea</name>
    <dbReference type="NCBI Taxonomy" id="115336"/>
    <lineage>
        <taxon>Bacteria</taxon>
        <taxon>Bacillati</taxon>
        <taxon>Actinomycetota</taxon>
        <taxon>Actinomycetes</taxon>
        <taxon>Streptosporangiales</taxon>
        <taxon>Thermomonosporaceae</taxon>
        <taxon>Actinomadura</taxon>
    </lineage>
</organism>
<feature type="transmembrane region" description="Helical" evidence="1">
    <location>
        <begin position="96"/>
        <end position="119"/>
    </location>
</feature>